<dbReference type="GO" id="GO:0009103">
    <property type="term" value="P:lipopolysaccharide biosynthetic process"/>
    <property type="evidence" value="ECO:0007669"/>
    <property type="project" value="UniProtKB-ARBA"/>
</dbReference>
<dbReference type="EC" id="2.4.2.43" evidence="9"/>
<dbReference type="KEGG" id="mcad:Pan265_17830"/>
<keyword evidence="6 8" id="KW-1133">Transmembrane helix</keyword>
<evidence type="ECO:0000256" key="4">
    <source>
        <dbReference type="ARBA" id="ARBA00022679"/>
    </source>
</evidence>
<evidence type="ECO:0000256" key="6">
    <source>
        <dbReference type="ARBA" id="ARBA00022989"/>
    </source>
</evidence>
<dbReference type="GO" id="GO:0103015">
    <property type="term" value="F:4-amino-4-deoxy-L-arabinose transferase activity"/>
    <property type="evidence" value="ECO:0007669"/>
    <property type="project" value="UniProtKB-EC"/>
</dbReference>
<evidence type="ECO:0000256" key="8">
    <source>
        <dbReference type="SAM" id="Phobius"/>
    </source>
</evidence>
<gene>
    <name evidence="9" type="primary">arnT_3</name>
    <name evidence="9" type="ORF">Pan265_17830</name>
</gene>
<protein>
    <submittedName>
        <fullName evidence="9">Undecaprenyl phosphate-alpha-4-amino-4-deoxy-L-arabinose arabinosyl transferase</fullName>
        <ecNumber evidence="9">2.4.2.43</ecNumber>
    </submittedName>
</protein>
<dbReference type="OrthoDB" id="207594at2"/>
<feature type="transmembrane region" description="Helical" evidence="8">
    <location>
        <begin position="113"/>
        <end position="132"/>
    </location>
</feature>
<feature type="transmembrane region" description="Helical" evidence="8">
    <location>
        <begin position="388"/>
        <end position="405"/>
    </location>
</feature>
<evidence type="ECO:0000313" key="10">
    <source>
        <dbReference type="Proteomes" id="UP000320386"/>
    </source>
</evidence>
<sequence>MKRSGPGLGVWLTAVFAAVVLSHLLLLASPPLARTEVHRALVAMDALDHGHWVVTSILGETYLRKPPFHPWVLAACSWLFDTREAWVFRLPTILAAGGSAVWLAWLGSRWFGGRAGVLSGFAFLWLFALWAQNRTAEIDGLNTLLALLVWGGLTELVMGRARRPWRWSLLIAWSLGAALLTKGPACLTVVLPALIAPTLAGFGVRWLLRPAVWLPIVAGVLLAAGWFVAVDRLTAGAGASVEQAGVNELVGRFTSRLTADYLLDVVSMPLLLIAYSLPVSLASLAAVYPSVRAGFVRSTRRRLVACVWGFGLGCLLSVVFLLENPRYGYILLPLLTLPAGVMLDRWLDRRLPEWLMVHVGRIAVVAGAGALAGLAAMVVSVWPVTATGAMLLVCVLVPLLLLVVVRGRALAPAGWLLVGTVALGATSMGYSGLKHADRYRFSSATAAGLIAEHVDRGEAVVAGKLWNDKPGLFYYAGVVPRRLLDEALEGDAPGVTGWYVLYPFEVEQMEAAYPGRVEVVEEIEGERLNARLVRLTRR</sequence>
<feature type="transmembrane region" description="Helical" evidence="8">
    <location>
        <begin position="165"/>
        <end position="181"/>
    </location>
</feature>
<keyword evidence="4 9" id="KW-0808">Transferase</keyword>
<feature type="transmembrane region" description="Helical" evidence="8">
    <location>
        <begin position="138"/>
        <end position="158"/>
    </location>
</feature>
<keyword evidence="10" id="KW-1185">Reference proteome</keyword>
<feature type="transmembrane region" description="Helical" evidence="8">
    <location>
        <begin position="270"/>
        <end position="291"/>
    </location>
</feature>
<feature type="transmembrane region" description="Helical" evidence="8">
    <location>
        <begin position="211"/>
        <end position="229"/>
    </location>
</feature>
<feature type="transmembrane region" description="Helical" evidence="8">
    <location>
        <begin position="86"/>
        <end position="106"/>
    </location>
</feature>
<name>A0A518BY94_9BACT</name>
<evidence type="ECO:0000256" key="2">
    <source>
        <dbReference type="ARBA" id="ARBA00022475"/>
    </source>
</evidence>
<dbReference type="PANTHER" id="PTHR33908">
    <property type="entry name" value="MANNOSYLTRANSFERASE YKCB-RELATED"/>
    <property type="match status" value="1"/>
</dbReference>
<dbReference type="EMBL" id="CP036280">
    <property type="protein sequence ID" value="QDU71924.1"/>
    <property type="molecule type" value="Genomic_DNA"/>
</dbReference>
<feature type="transmembrane region" description="Helical" evidence="8">
    <location>
        <begin position="412"/>
        <end position="433"/>
    </location>
</feature>
<feature type="transmembrane region" description="Helical" evidence="8">
    <location>
        <begin position="359"/>
        <end position="382"/>
    </location>
</feature>
<evidence type="ECO:0000256" key="5">
    <source>
        <dbReference type="ARBA" id="ARBA00022692"/>
    </source>
</evidence>
<dbReference type="GO" id="GO:0005886">
    <property type="term" value="C:plasma membrane"/>
    <property type="evidence" value="ECO:0007669"/>
    <property type="project" value="UniProtKB-SubCell"/>
</dbReference>
<dbReference type="PANTHER" id="PTHR33908:SF3">
    <property type="entry name" value="UNDECAPRENYL PHOSPHATE-ALPHA-4-AMINO-4-DEOXY-L-ARABINOSE ARABINOSYL TRANSFERASE"/>
    <property type="match status" value="1"/>
</dbReference>
<reference evidence="9 10" key="1">
    <citation type="submission" date="2019-02" db="EMBL/GenBank/DDBJ databases">
        <title>Deep-cultivation of Planctomycetes and their phenomic and genomic characterization uncovers novel biology.</title>
        <authorList>
            <person name="Wiegand S."/>
            <person name="Jogler M."/>
            <person name="Boedeker C."/>
            <person name="Pinto D."/>
            <person name="Vollmers J."/>
            <person name="Rivas-Marin E."/>
            <person name="Kohn T."/>
            <person name="Peeters S.H."/>
            <person name="Heuer A."/>
            <person name="Rast P."/>
            <person name="Oberbeckmann S."/>
            <person name="Bunk B."/>
            <person name="Jeske O."/>
            <person name="Meyerdierks A."/>
            <person name="Storesund J.E."/>
            <person name="Kallscheuer N."/>
            <person name="Luecker S."/>
            <person name="Lage O.M."/>
            <person name="Pohl T."/>
            <person name="Merkel B.J."/>
            <person name="Hornburger P."/>
            <person name="Mueller R.-W."/>
            <person name="Bruemmer F."/>
            <person name="Labrenz M."/>
            <person name="Spormann A.M."/>
            <person name="Op den Camp H."/>
            <person name="Overmann J."/>
            <person name="Amann R."/>
            <person name="Jetten M.S.M."/>
            <person name="Mascher T."/>
            <person name="Medema M.H."/>
            <person name="Devos D.P."/>
            <person name="Kaster A.-K."/>
            <person name="Ovreas L."/>
            <person name="Rohde M."/>
            <person name="Galperin M.Y."/>
            <person name="Jogler C."/>
        </authorList>
    </citation>
    <scope>NUCLEOTIDE SEQUENCE [LARGE SCALE GENOMIC DNA]</scope>
    <source>
        <strain evidence="9 10">Pan265</strain>
    </source>
</reference>
<dbReference type="AlphaFoldDB" id="A0A518BY94"/>
<feature type="transmembrane region" description="Helical" evidence="8">
    <location>
        <begin position="328"/>
        <end position="347"/>
    </location>
</feature>
<proteinExistence type="predicted"/>
<evidence type="ECO:0000256" key="7">
    <source>
        <dbReference type="ARBA" id="ARBA00023136"/>
    </source>
</evidence>
<evidence type="ECO:0000313" key="9">
    <source>
        <dbReference type="EMBL" id="QDU71924.1"/>
    </source>
</evidence>
<feature type="transmembrane region" description="Helical" evidence="8">
    <location>
        <begin position="303"/>
        <end position="322"/>
    </location>
</feature>
<keyword evidence="7 8" id="KW-0472">Membrane</keyword>
<keyword evidence="5 8" id="KW-0812">Transmembrane</keyword>
<dbReference type="RefSeq" id="WP_145446117.1">
    <property type="nucleotide sequence ID" value="NZ_CP036280.1"/>
</dbReference>
<keyword evidence="3 9" id="KW-0328">Glycosyltransferase</keyword>
<dbReference type="GO" id="GO:0010041">
    <property type="term" value="P:response to iron(III) ion"/>
    <property type="evidence" value="ECO:0007669"/>
    <property type="project" value="TreeGrafter"/>
</dbReference>
<comment type="subcellular location">
    <subcellularLocation>
        <location evidence="1">Cell membrane</location>
        <topology evidence="1">Multi-pass membrane protein</topology>
    </subcellularLocation>
</comment>
<accession>A0A518BY94</accession>
<organism evidence="9 10">
    <name type="scientific">Mucisphaera calidilacus</name>
    <dbReference type="NCBI Taxonomy" id="2527982"/>
    <lineage>
        <taxon>Bacteria</taxon>
        <taxon>Pseudomonadati</taxon>
        <taxon>Planctomycetota</taxon>
        <taxon>Phycisphaerae</taxon>
        <taxon>Phycisphaerales</taxon>
        <taxon>Phycisphaeraceae</taxon>
        <taxon>Mucisphaera</taxon>
    </lineage>
</organism>
<evidence type="ECO:0000256" key="1">
    <source>
        <dbReference type="ARBA" id="ARBA00004651"/>
    </source>
</evidence>
<evidence type="ECO:0000256" key="3">
    <source>
        <dbReference type="ARBA" id="ARBA00022676"/>
    </source>
</evidence>
<dbReference type="Proteomes" id="UP000320386">
    <property type="component" value="Chromosome"/>
</dbReference>
<dbReference type="InterPro" id="IPR050297">
    <property type="entry name" value="LipidA_mod_glycosyltrf_83"/>
</dbReference>
<keyword evidence="2" id="KW-1003">Cell membrane</keyword>